<dbReference type="AlphaFoldDB" id="A0A381YFF1"/>
<gene>
    <name evidence="1" type="ORF">METZ01_LOCUS128643</name>
</gene>
<proteinExistence type="predicted"/>
<dbReference type="EMBL" id="UINC01018116">
    <property type="protein sequence ID" value="SVA75789.1"/>
    <property type="molecule type" value="Genomic_DNA"/>
</dbReference>
<accession>A0A381YFF1</accession>
<reference evidence="1" key="1">
    <citation type="submission" date="2018-05" db="EMBL/GenBank/DDBJ databases">
        <authorList>
            <person name="Lanie J.A."/>
            <person name="Ng W.-L."/>
            <person name="Kazmierczak K.M."/>
            <person name="Andrzejewski T.M."/>
            <person name="Davidsen T.M."/>
            <person name="Wayne K.J."/>
            <person name="Tettelin H."/>
            <person name="Glass J.I."/>
            <person name="Rusch D."/>
            <person name="Podicherti R."/>
            <person name="Tsui H.-C.T."/>
            <person name="Winkler M.E."/>
        </authorList>
    </citation>
    <scope>NUCLEOTIDE SEQUENCE</scope>
</reference>
<protein>
    <submittedName>
        <fullName evidence="1">Uncharacterized protein</fullName>
    </submittedName>
</protein>
<name>A0A381YFF1_9ZZZZ</name>
<evidence type="ECO:0000313" key="1">
    <source>
        <dbReference type="EMBL" id="SVA75789.1"/>
    </source>
</evidence>
<organism evidence="1">
    <name type="scientific">marine metagenome</name>
    <dbReference type="NCBI Taxonomy" id="408172"/>
    <lineage>
        <taxon>unclassified sequences</taxon>
        <taxon>metagenomes</taxon>
        <taxon>ecological metagenomes</taxon>
    </lineage>
</organism>
<sequence length="38" mass="4424">MEFTVWASHRSIGGKFIRPGTIISMSVVEPRYYLNHDQ</sequence>